<dbReference type="PROSITE" id="PS51123">
    <property type="entry name" value="OMPA_2"/>
    <property type="match status" value="1"/>
</dbReference>
<dbReference type="STRING" id="1198245.SAMN05444858_104189"/>
<evidence type="ECO:0000313" key="6">
    <source>
        <dbReference type="EMBL" id="SIQ79567.1"/>
    </source>
</evidence>
<dbReference type="SUPFAM" id="SSF103088">
    <property type="entry name" value="OmpA-like"/>
    <property type="match status" value="1"/>
</dbReference>
<dbReference type="InterPro" id="IPR050330">
    <property type="entry name" value="Bact_OuterMem_StrucFunc"/>
</dbReference>
<dbReference type="EMBL" id="FTNF01000004">
    <property type="protein sequence ID" value="SIQ79567.1"/>
    <property type="molecule type" value="Genomic_DNA"/>
</dbReference>
<dbReference type="InterPro" id="IPR006665">
    <property type="entry name" value="OmpA-like"/>
</dbReference>
<dbReference type="InterPro" id="IPR036737">
    <property type="entry name" value="OmpA-like_sf"/>
</dbReference>
<dbReference type="Pfam" id="PF00691">
    <property type="entry name" value="OmpA"/>
    <property type="match status" value="1"/>
</dbReference>
<dbReference type="Gene3D" id="3.30.1330.60">
    <property type="entry name" value="OmpA-like domain"/>
    <property type="match status" value="1"/>
</dbReference>
<dbReference type="Proteomes" id="UP000186004">
    <property type="component" value="Unassembled WGS sequence"/>
</dbReference>
<dbReference type="InterPro" id="IPR006664">
    <property type="entry name" value="OMP_bac"/>
</dbReference>
<dbReference type="PRINTS" id="PR01021">
    <property type="entry name" value="OMPADOMAIN"/>
</dbReference>
<dbReference type="CDD" id="cd07185">
    <property type="entry name" value="OmpA_C-like"/>
    <property type="match status" value="1"/>
</dbReference>
<feature type="domain" description="OmpA-like" evidence="5">
    <location>
        <begin position="224"/>
        <end position="341"/>
    </location>
</feature>
<comment type="subcellular location">
    <subcellularLocation>
        <location evidence="1">Cell outer membrane</location>
    </subcellularLocation>
</comment>
<evidence type="ECO:0000256" key="2">
    <source>
        <dbReference type="ARBA" id="ARBA00023136"/>
    </source>
</evidence>
<keyword evidence="2 4" id="KW-0472">Membrane</keyword>
<dbReference type="AlphaFoldDB" id="A0A1N6VP34"/>
<evidence type="ECO:0000256" key="3">
    <source>
        <dbReference type="ARBA" id="ARBA00023237"/>
    </source>
</evidence>
<evidence type="ECO:0000256" key="4">
    <source>
        <dbReference type="PROSITE-ProRule" id="PRU00473"/>
    </source>
</evidence>
<evidence type="ECO:0000259" key="5">
    <source>
        <dbReference type="PROSITE" id="PS51123"/>
    </source>
</evidence>
<dbReference type="PANTHER" id="PTHR30329">
    <property type="entry name" value="STATOR ELEMENT OF FLAGELLAR MOTOR COMPLEX"/>
    <property type="match status" value="1"/>
</dbReference>
<evidence type="ECO:0000256" key="1">
    <source>
        <dbReference type="ARBA" id="ARBA00004442"/>
    </source>
</evidence>
<accession>A0A1N6VP34</accession>
<dbReference type="OrthoDB" id="5166631at2"/>
<gene>
    <name evidence="6" type="ORF">SAMN05444858_104189</name>
</gene>
<dbReference type="Gene3D" id="3.40.1520.20">
    <property type="match status" value="1"/>
</dbReference>
<name>A0A1N6VP34_9ACTN</name>
<reference evidence="6 7" key="1">
    <citation type="submission" date="2017-01" db="EMBL/GenBank/DDBJ databases">
        <authorList>
            <person name="Mah S.A."/>
            <person name="Swanson W.J."/>
            <person name="Moy G.W."/>
            <person name="Vacquier V.D."/>
        </authorList>
    </citation>
    <scope>NUCLEOTIDE SEQUENCE [LARGE SCALE GENOMIC DNA]</scope>
    <source>
        <strain evidence="6 7">DSM 45758</strain>
    </source>
</reference>
<evidence type="ECO:0000313" key="7">
    <source>
        <dbReference type="Proteomes" id="UP000186004"/>
    </source>
</evidence>
<dbReference type="GO" id="GO:0009279">
    <property type="term" value="C:cell outer membrane"/>
    <property type="evidence" value="ECO:0007669"/>
    <property type="project" value="UniProtKB-SubCell"/>
</dbReference>
<protein>
    <submittedName>
        <fullName evidence="6">Outer membrane protein OmpA</fullName>
    </submittedName>
</protein>
<keyword evidence="3" id="KW-0998">Cell outer membrane</keyword>
<sequence>MTKTPLPSHGRRINPIVALIVAILGLAVLVTAQQLPNRHRMETDLTERSTVALRAAGLSDVRVTFTGRDGRLTAGSAAEADRALDVVQALEGVRTVESEAPAAAREPVPVPPTVVVALGHDTASLRGTVPTVGSRTALVDAATAVSGAADDDLSVDPRVGDAALAGLPDVLRAFGRDADRARVELGGGTLSLTGAVPSELHRNAVRTAARHTGAVVVDRIEVPDVQRQLNELPRLTFASGGDSLSADTRTSLVTVARILKVNPSARVRIEGHTDSTGSADSNLALSRARARTVQDFLVGHGVTADRLSAEGYGETRLEVPDVTGSGRAQNRRVELLATVTSPPTDNDT</sequence>
<proteinExistence type="predicted"/>
<organism evidence="6 7">
    <name type="scientific">Micromonospora avicenniae</name>
    <dbReference type="NCBI Taxonomy" id="1198245"/>
    <lineage>
        <taxon>Bacteria</taxon>
        <taxon>Bacillati</taxon>
        <taxon>Actinomycetota</taxon>
        <taxon>Actinomycetes</taxon>
        <taxon>Micromonosporales</taxon>
        <taxon>Micromonosporaceae</taxon>
        <taxon>Micromonospora</taxon>
    </lineage>
</organism>
<dbReference type="RefSeq" id="WP_076469647.1">
    <property type="nucleotide sequence ID" value="NZ_FTNF01000004.1"/>
</dbReference>
<dbReference type="PANTHER" id="PTHR30329:SF21">
    <property type="entry name" value="LIPOPROTEIN YIAD-RELATED"/>
    <property type="match status" value="1"/>
</dbReference>
<keyword evidence="7" id="KW-1185">Reference proteome</keyword>